<evidence type="ECO:0000256" key="2">
    <source>
        <dbReference type="SAM" id="SignalP"/>
    </source>
</evidence>
<reference evidence="4 5" key="1">
    <citation type="journal article" date="2021" name="Mar. Drugs">
        <title>Genome Reduction and Secondary Metabolism of the Marine Sponge-Associated Cyanobacterium Leptothoe.</title>
        <authorList>
            <person name="Konstantinou D."/>
            <person name="Popin R.V."/>
            <person name="Fewer D.P."/>
            <person name="Sivonen K."/>
            <person name="Gkelis S."/>
        </authorList>
    </citation>
    <scope>NUCLEOTIDE SEQUENCE [LARGE SCALE GENOMIC DNA]</scope>
    <source>
        <strain evidence="4 5">TAU-MAC 1615</strain>
    </source>
</reference>
<dbReference type="PANTHER" id="PTHR43037">
    <property type="entry name" value="UNNAMED PRODUCT-RELATED"/>
    <property type="match status" value="1"/>
</dbReference>
<dbReference type="InterPro" id="IPR050955">
    <property type="entry name" value="Plant_Biomass_Hydrol_Est"/>
</dbReference>
<proteinExistence type="predicted"/>
<dbReference type="RefSeq" id="WP_215619355.1">
    <property type="nucleotide sequence ID" value="NZ_JADOER010000013.1"/>
</dbReference>
<comment type="caution">
    <text evidence="4">The sequence shown here is derived from an EMBL/GenBank/DDBJ whole genome shotgun (WGS) entry which is preliminary data.</text>
</comment>
<feature type="domain" description="Peptidase S9 prolyl oligopeptidase catalytic" evidence="3">
    <location>
        <begin position="140"/>
        <end position="253"/>
    </location>
</feature>
<dbReference type="GO" id="GO:0016787">
    <property type="term" value="F:hydrolase activity"/>
    <property type="evidence" value="ECO:0007669"/>
    <property type="project" value="UniProtKB-KW"/>
</dbReference>
<name>A0ABS5Y942_9CYAN</name>
<gene>
    <name evidence="4" type="ORF">IXB28_14725</name>
</gene>
<evidence type="ECO:0000259" key="3">
    <source>
        <dbReference type="Pfam" id="PF00326"/>
    </source>
</evidence>
<dbReference type="Pfam" id="PF00326">
    <property type="entry name" value="Peptidase_S9"/>
    <property type="match status" value="1"/>
</dbReference>
<keyword evidence="4" id="KW-0378">Hydrolase</keyword>
<protein>
    <submittedName>
        <fullName evidence="4">Dienelactone hydrolase family protein</fullName>
    </submittedName>
</protein>
<dbReference type="EMBL" id="JADOER010000013">
    <property type="protein sequence ID" value="MBT9313465.1"/>
    <property type="molecule type" value="Genomic_DNA"/>
</dbReference>
<feature type="signal peptide" evidence="2">
    <location>
        <begin position="1"/>
        <end position="18"/>
    </location>
</feature>
<organism evidence="4 5">
    <name type="scientific">Leptothoe kymatousa TAU-MAC 1615</name>
    <dbReference type="NCBI Taxonomy" id="2364775"/>
    <lineage>
        <taxon>Bacteria</taxon>
        <taxon>Bacillati</taxon>
        <taxon>Cyanobacteriota</taxon>
        <taxon>Cyanophyceae</taxon>
        <taxon>Nodosilineales</taxon>
        <taxon>Cymatolegaceae</taxon>
        <taxon>Leptothoe</taxon>
        <taxon>Leptothoe kymatousa</taxon>
    </lineage>
</organism>
<dbReference type="InterPro" id="IPR001375">
    <property type="entry name" value="Peptidase_S9_cat"/>
</dbReference>
<evidence type="ECO:0000256" key="1">
    <source>
        <dbReference type="ARBA" id="ARBA00022729"/>
    </source>
</evidence>
<keyword evidence="1 2" id="KW-0732">Signal</keyword>
<keyword evidence="5" id="KW-1185">Reference proteome</keyword>
<dbReference type="SUPFAM" id="SSF53474">
    <property type="entry name" value="alpha/beta-Hydrolases"/>
    <property type="match status" value="1"/>
</dbReference>
<accession>A0ABS5Y942</accession>
<evidence type="ECO:0000313" key="5">
    <source>
        <dbReference type="Proteomes" id="UP001196661"/>
    </source>
</evidence>
<dbReference type="Gene3D" id="3.40.50.1820">
    <property type="entry name" value="alpha/beta hydrolase"/>
    <property type="match status" value="1"/>
</dbReference>
<dbReference type="Proteomes" id="UP001196661">
    <property type="component" value="Unassembled WGS sequence"/>
</dbReference>
<evidence type="ECO:0000313" key="4">
    <source>
        <dbReference type="EMBL" id="MBT9313465.1"/>
    </source>
</evidence>
<feature type="chain" id="PRO_5046544309" evidence="2">
    <location>
        <begin position="19"/>
        <end position="322"/>
    </location>
</feature>
<dbReference type="InterPro" id="IPR029058">
    <property type="entry name" value="AB_hydrolase_fold"/>
</dbReference>
<dbReference type="PANTHER" id="PTHR43037:SF1">
    <property type="entry name" value="BLL1128 PROTEIN"/>
    <property type="match status" value="1"/>
</dbReference>
<sequence length="322" mass="35909">MRAFLTATLILVPGSALAQVPDAIQVPEIAQVSEIAQVPETETIQVPETGFLNRQITVDGTDYDYQVYIPQDYQPTEEWPVILFLHGTDEVGDAGLRQTQAGLGSAIRNNPERWPTIAIFPQLPVEADLIWRDVTGQMAMDALDATMEEFNVDDSRIYLTGISLGGEGTWYLGHKHPERFAALVPIAGYVEAMDGFDSFIPASSPNIYEDVAEQVQTLPVWIFHGDKDKVVRVEESRLMYDALSSVNADVHYSELIGVEHNSWDMAYADAELPKWLLAQDRDQTAKASPRGPMMIRNSSFDPSPPLLRALSLFWNRMASILQ</sequence>